<dbReference type="EMBL" id="VJWA01000002">
    <property type="protein sequence ID" value="TRW14371.1"/>
    <property type="molecule type" value="Genomic_DNA"/>
</dbReference>
<accession>A0A552U835</accession>
<proteinExistence type="predicted"/>
<keyword evidence="1" id="KW-1133">Transmembrane helix</keyword>
<evidence type="ECO:0000313" key="2">
    <source>
        <dbReference type="EMBL" id="TRW14371.1"/>
    </source>
</evidence>
<gene>
    <name evidence="2" type="ORF">FMM06_11710</name>
</gene>
<sequence>MNVSKLLAAASAQGADAAQLIDLVEAASEAGATRALSRIGLHDEAAGKDIGDLRQLVQGWRDAKSSAARAVVTWAVRGMIALLILGLAIKLGMVR</sequence>
<dbReference type="AlphaFoldDB" id="A0A552U835"/>
<evidence type="ECO:0000256" key="1">
    <source>
        <dbReference type="SAM" id="Phobius"/>
    </source>
</evidence>
<dbReference type="Proteomes" id="UP000317894">
    <property type="component" value="Unassembled WGS sequence"/>
</dbReference>
<dbReference type="InterPro" id="IPR046130">
    <property type="entry name" value="DUF6127"/>
</dbReference>
<keyword evidence="3" id="KW-1185">Reference proteome</keyword>
<dbReference type="RefSeq" id="WP_144237576.1">
    <property type="nucleotide sequence ID" value="NZ_VJWA01000002.1"/>
</dbReference>
<feature type="transmembrane region" description="Helical" evidence="1">
    <location>
        <begin position="74"/>
        <end position="93"/>
    </location>
</feature>
<reference evidence="2 3" key="1">
    <citation type="submission" date="2019-07" db="EMBL/GenBank/DDBJ databases">
        <title>Novel species isolated from glacier.</title>
        <authorList>
            <person name="Liu Q."/>
            <person name="Xin Y.-H."/>
        </authorList>
    </citation>
    <scope>NUCLEOTIDE SEQUENCE [LARGE SCALE GENOMIC DNA]</scope>
    <source>
        <strain evidence="2 3">LB1R16</strain>
    </source>
</reference>
<evidence type="ECO:0000313" key="3">
    <source>
        <dbReference type="Proteomes" id="UP000317894"/>
    </source>
</evidence>
<dbReference type="Pfam" id="PF19622">
    <property type="entry name" value="DUF6127"/>
    <property type="match status" value="1"/>
</dbReference>
<keyword evidence="1" id="KW-0812">Transmembrane</keyword>
<organism evidence="2 3">
    <name type="scientific">Glacieibacterium frigidum</name>
    <dbReference type="NCBI Taxonomy" id="2593303"/>
    <lineage>
        <taxon>Bacteria</taxon>
        <taxon>Pseudomonadati</taxon>
        <taxon>Pseudomonadota</taxon>
        <taxon>Alphaproteobacteria</taxon>
        <taxon>Sphingomonadales</taxon>
        <taxon>Sphingosinicellaceae</taxon>
        <taxon>Glacieibacterium</taxon>
    </lineage>
</organism>
<keyword evidence="1" id="KW-0472">Membrane</keyword>
<comment type="caution">
    <text evidence="2">The sequence shown here is derived from an EMBL/GenBank/DDBJ whole genome shotgun (WGS) entry which is preliminary data.</text>
</comment>
<name>A0A552U835_9SPHN</name>
<dbReference type="OrthoDB" id="7427743at2"/>
<protein>
    <submittedName>
        <fullName evidence="2">Uncharacterized protein</fullName>
    </submittedName>
</protein>